<reference evidence="3 4" key="1">
    <citation type="submission" date="2019-08" db="EMBL/GenBank/DDBJ databases">
        <title>Microbe sample from Colwellia echini.</title>
        <authorList>
            <person name="Christiansen L."/>
            <person name="Pathiraja D."/>
            <person name="Schultz-Johansen M."/>
            <person name="Choi I.-G."/>
            <person name="Stougaard P."/>
        </authorList>
    </citation>
    <scope>NUCLEOTIDE SEQUENCE [LARGE SCALE GENOMIC DNA]</scope>
    <source>
        <strain evidence="3 4">A3</strain>
    </source>
</reference>
<organism evidence="3 4">
    <name type="scientific">Colwellia echini</name>
    <dbReference type="NCBI Taxonomy" id="1982103"/>
    <lineage>
        <taxon>Bacteria</taxon>
        <taxon>Pseudomonadati</taxon>
        <taxon>Pseudomonadota</taxon>
        <taxon>Gammaproteobacteria</taxon>
        <taxon>Alteromonadales</taxon>
        <taxon>Colwelliaceae</taxon>
        <taxon>Colwellia</taxon>
    </lineage>
</organism>
<dbReference type="SUPFAM" id="SSF51735">
    <property type="entry name" value="NAD(P)-binding Rossmann-fold domains"/>
    <property type="match status" value="1"/>
</dbReference>
<dbReference type="PROSITE" id="PS00061">
    <property type="entry name" value="ADH_SHORT"/>
    <property type="match status" value="1"/>
</dbReference>
<dbReference type="PANTHER" id="PTHR24321:SF8">
    <property type="entry name" value="ESTRADIOL 17-BETA-DEHYDROGENASE 8-RELATED"/>
    <property type="match status" value="1"/>
</dbReference>
<evidence type="ECO:0000313" key="3">
    <source>
        <dbReference type="EMBL" id="TYK66244.1"/>
    </source>
</evidence>
<dbReference type="NCBIfam" id="NF005559">
    <property type="entry name" value="PRK07231.1"/>
    <property type="match status" value="1"/>
</dbReference>
<sequence length="259" mass="28172">MNPRLNKKVAIVTGASEGIGQAIAELFCQEGALVCVADINEALGHKVVESLIENGGKAIFVKTDVADIDSVKNMVKETVKLLGEPNILINNAGIIYQNESPLDTTQEQWDKSFNVNLDGMWHCSKEVLPYMQKAGKGSIVNIGSVHSFKIVPNHFPYAVTKHAIIGLTKNLAVEFGEFNIRVNALCPGMVETPAAFKWFAESEDPAAARKKLGDIHPLRRNASCEEIAYPALFLAGEESSFMTGQSMIVDGGRSVVYHL</sequence>
<dbReference type="Pfam" id="PF13561">
    <property type="entry name" value="adh_short_C2"/>
    <property type="match status" value="1"/>
</dbReference>
<evidence type="ECO:0000256" key="1">
    <source>
        <dbReference type="ARBA" id="ARBA00006484"/>
    </source>
</evidence>
<proteinExistence type="inferred from homology"/>
<dbReference type="Proteomes" id="UP000815846">
    <property type="component" value="Unassembled WGS sequence"/>
</dbReference>
<dbReference type="PRINTS" id="PR00081">
    <property type="entry name" value="GDHRDH"/>
</dbReference>
<dbReference type="InterPro" id="IPR020904">
    <property type="entry name" value="Sc_DH/Rdtase_CS"/>
</dbReference>
<dbReference type="EMBL" id="PJAI02000005">
    <property type="protein sequence ID" value="TYK66244.1"/>
    <property type="molecule type" value="Genomic_DNA"/>
</dbReference>
<comment type="similarity">
    <text evidence="1">Belongs to the short-chain dehydrogenases/reductases (SDR) family.</text>
</comment>
<dbReference type="PANTHER" id="PTHR24321">
    <property type="entry name" value="DEHYDROGENASES, SHORT CHAIN"/>
    <property type="match status" value="1"/>
</dbReference>
<evidence type="ECO:0000256" key="2">
    <source>
        <dbReference type="ARBA" id="ARBA00023002"/>
    </source>
</evidence>
<dbReference type="InterPro" id="IPR036291">
    <property type="entry name" value="NAD(P)-bd_dom_sf"/>
</dbReference>
<comment type="caution">
    <text evidence="3">The sequence shown here is derived from an EMBL/GenBank/DDBJ whole genome shotgun (WGS) entry which is preliminary data.</text>
</comment>
<dbReference type="CDD" id="cd05233">
    <property type="entry name" value="SDR_c"/>
    <property type="match status" value="1"/>
</dbReference>
<dbReference type="Gene3D" id="3.40.50.720">
    <property type="entry name" value="NAD(P)-binding Rossmann-like Domain"/>
    <property type="match status" value="1"/>
</dbReference>
<dbReference type="RefSeq" id="WP_148747701.1">
    <property type="nucleotide sequence ID" value="NZ_PJAI02000005.1"/>
</dbReference>
<gene>
    <name evidence="3" type="ORF">CWS31_006505</name>
</gene>
<evidence type="ECO:0000313" key="4">
    <source>
        <dbReference type="Proteomes" id="UP000815846"/>
    </source>
</evidence>
<dbReference type="EC" id="1.1.1.47" evidence="3"/>
<keyword evidence="2 3" id="KW-0560">Oxidoreductase</keyword>
<keyword evidence="4" id="KW-1185">Reference proteome</keyword>
<name>A0ABY3MYH1_9GAMM</name>
<dbReference type="PRINTS" id="PR00080">
    <property type="entry name" value="SDRFAMILY"/>
</dbReference>
<dbReference type="InterPro" id="IPR002347">
    <property type="entry name" value="SDR_fam"/>
</dbReference>
<accession>A0ABY3MYH1</accession>
<dbReference type="GO" id="GO:0047936">
    <property type="term" value="F:glucose 1-dehydrogenase [NAD(P)+] activity"/>
    <property type="evidence" value="ECO:0007669"/>
    <property type="project" value="UniProtKB-EC"/>
</dbReference>
<protein>
    <submittedName>
        <fullName evidence="3">Glucose 1-dehydrogenase</fullName>
        <ecNumber evidence="3">1.1.1.47</ecNumber>
    </submittedName>
</protein>